<dbReference type="InterPro" id="IPR037163">
    <property type="entry name" value="Spermidine_synt_N_sf"/>
</dbReference>
<evidence type="ECO:0000313" key="9">
    <source>
        <dbReference type="EMBL" id="MBK5896461.1"/>
    </source>
</evidence>
<accession>A0ABS1IX36</accession>
<dbReference type="PROSITE" id="PS01330">
    <property type="entry name" value="PABS_1"/>
    <property type="match status" value="1"/>
</dbReference>
<gene>
    <name evidence="4 9" type="primary">speE</name>
    <name evidence="9" type="ORF">JJN12_01495</name>
</gene>
<comment type="pathway">
    <text evidence="4">Amine and polyamine biosynthesis; spermidine biosynthesis; spermidine from putrescine: step 1/1.</text>
</comment>
<dbReference type="Pfam" id="PF17284">
    <property type="entry name" value="Spermine_synt_N"/>
    <property type="match status" value="1"/>
</dbReference>
<comment type="caution">
    <text evidence="4">Lacks conserved residue(s) required for the propagation of feature annotation.</text>
</comment>
<feature type="active site" description="Proton acceptor" evidence="4 5">
    <location>
        <position position="159"/>
    </location>
</feature>
<dbReference type="InterPro" id="IPR030374">
    <property type="entry name" value="PABS"/>
</dbReference>
<dbReference type="InterPro" id="IPR001045">
    <property type="entry name" value="Spermi_synthase"/>
</dbReference>
<feature type="binding site" evidence="4">
    <location>
        <begin position="159"/>
        <end position="162"/>
    </location>
    <ligand>
        <name>spermidine</name>
        <dbReference type="ChEBI" id="CHEBI:57834"/>
    </ligand>
</feature>
<keyword evidence="2 4" id="KW-0808">Transferase</keyword>
<dbReference type="InterPro" id="IPR029063">
    <property type="entry name" value="SAM-dependent_MTases_sf"/>
</dbReference>
<dbReference type="Proteomes" id="UP000604730">
    <property type="component" value="Unassembled WGS sequence"/>
</dbReference>
<name>A0ABS1IX36_9FIRM</name>
<organism evidence="9 10">
    <name type="scientific">Catonella massiliensis</name>
    <dbReference type="NCBI Taxonomy" id="2799636"/>
    <lineage>
        <taxon>Bacteria</taxon>
        <taxon>Bacillati</taxon>
        <taxon>Bacillota</taxon>
        <taxon>Clostridia</taxon>
        <taxon>Lachnospirales</taxon>
        <taxon>Lachnospiraceae</taxon>
        <taxon>Catonella</taxon>
    </lineage>
</organism>
<feature type="binding site" evidence="4">
    <location>
        <begin position="141"/>
        <end position="142"/>
    </location>
    <ligand>
        <name>S-methyl-5'-thioadenosine</name>
        <dbReference type="ChEBI" id="CHEBI:17509"/>
    </ligand>
</feature>
<feature type="domain" description="PABS" evidence="8">
    <location>
        <begin position="7"/>
        <end position="241"/>
    </location>
</feature>
<dbReference type="PANTHER" id="PTHR11558:SF11">
    <property type="entry name" value="SPERMIDINE SYNTHASE"/>
    <property type="match status" value="1"/>
</dbReference>
<dbReference type="Gene3D" id="3.40.50.150">
    <property type="entry name" value="Vaccinia Virus protein VP39"/>
    <property type="match status" value="1"/>
</dbReference>
<evidence type="ECO:0000313" key="10">
    <source>
        <dbReference type="Proteomes" id="UP000604730"/>
    </source>
</evidence>
<dbReference type="NCBIfam" id="NF002010">
    <property type="entry name" value="PRK00811.1"/>
    <property type="match status" value="1"/>
</dbReference>
<feature type="binding site" evidence="4">
    <location>
        <position position="110"/>
    </location>
    <ligand>
        <name>S-methyl-5'-thioadenosine</name>
        <dbReference type="ChEBI" id="CHEBI:17509"/>
    </ligand>
</feature>
<dbReference type="RefSeq" id="WP_208428030.1">
    <property type="nucleotide sequence ID" value="NZ_JAEPRJ010000001.1"/>
</dbReference>
<dbReference type="EC" id="2.5.1.16" evidence="4"/>
<dbReference type="InterPro" id="IPR030373">
    <property type="entry name" value="PABS_CS"/>
</dbReference>
<keyword evidence="4 7" id="KW-0745">Spermidine biosynthesis</keyword>
<evidence type="ECO:0000256" key="1">
    <source>
        <dbReference type="ARBA" id="ARBA00007867"/>
    </source>
</evidence>
<dbReference type="InterPro" id="IPR035246">
    <property type="entry name" value="Spermidine_synt_N"/>
</dbReference>
<dbReference type="GO" id="GO:0004766">
    <property type="term" value="F:spermidine synthase activity"/>
    <property type="evidence" value="ECO:0007669"/>
    <property type="project" value="UniProtKB-EC"/>
</dbReference>
<evidence type="ECO:0000256" key="4">
    <source>
        <dbReference type="HAMAP-Rule" id="MF_00198"/>
    </source>
</evidence>
<comment type="catalytic activity">
    <reaction evidence="4 7">
        <text>S-adenosyl 3-(methylsulfanyl)propylamine + putrescine = S-methyl-5'-thioadenosine + spermidine + H(+)</text>
        <dbReference type="Rhea" id="RHEA:12721"/>
        <dbReference type="ChEBI" id="CHEBI:15378"/>
        <dbReference type="ChEBI" id="CHEBI:17509"/>
        <dbReference type="ChEBI" id="CHEBI:57443"/>
        <dbReference type="ChEBI" id="CHEBI:57834"/>
        <dbReference type="ChEBI" id="CHEBI:326268"/>
        <dbReference type="EC" id="2.5.1.16"/>
    </reaction>
</comment>
<evidence type="ECO:0000256" key="7">
    <source>
        <dbReference type="RuleBase" id="RU003837"/>
    </source>
</evidence>
<reference evidence="9 10" key="1">
    <citation type="submission" date="2021-01" db="EMBL/GenBank/DDBJ databases">
        <title>Isolation and description of Catonella massiliensis sp. nov., a novel Catonella species, isolated from a stable periodontitis subject.</title>
        <authorList>
            <person name="Antezack A."/>
            <person name="Boxberger M."/>
            <person name="La Scola B."/>
            <person name="Monnet-Corti V."/>
        </authorList>
    </citation>
    <scope>NUCLEOTIDE SEQUENCE [LARGE SCALE GENOMIC DNA]</scope>
    <source>
        <strain evidence="9 10">Marseille-Q4567</strain>
    </source>
</reference>
<evidence type="ECO:0000256" key="2">
    <source>
        <dbReference type="ARBA" id="ARBA00022679"/>
    </source>
</evidence>
<comment type="subunit">
    <text evidence="4">Homodimer or homotetramer.</text>
</comment>
<feature type="binding site" evidence="4">
    <location>
        <position position="35"/>
    </location>
    <ligand>
        <name>S-methyl-5'-thioadenosine</name>
        <dbReference type="ChEBI" id="CHEBI:17509"/>
    </ligand>
</feature>
<evidence type="ECO:0000256" key="5">
    <source>
        <dbReference type="PROSITE-ProRule" id="PRU00354"/>
    </source>
</evidence>
<evidence type="ECO:0000256" key="6">
    <source>
        <dbReference type="RuleBase" id="RU003836"/>
    </source>
</evidence>
<dbReference type="NCBIfam" id="NF037959">
    <property type="entry name" value="MFS_SpdSyn"/>
    <property type="match status" value="1"/>
</dbReference>
<evidence type="ECO:0000256" key="3">
    <source>
        <dbReference type="ARBA" id="ARBA00023115"/>
    </source>
</evidence>
<dbReference type="PROSITE" id="PS51006">
    <property type="entry name" value="PABS_2"/>
    <property type="match status" value="1"/>
</dbReference>
<feature type="binding site" evidence="4">
    <location>
        <position position="90"/>
    </location>
    <ligand>
        <name>spermidine</name>
        <dbReference type="ChEBI" id="CHEBI:57834"/>
    </ligand>
</feature>
<keyword evidence="10" id="KW-1185">Reference proteome</keyword>
<proteinExistence type="inferred from homology"/>
<dbReference type="PANTHER" id="PTHR11558">
    <property type="entry name" value="SPERMIDINE/SPERMINE SYNTHASE"/>
    <property type="match status" value="1"/>
</dbReference>
<dbReference type="Gene3D" id="2.30.140.10">
    <property type="entry name" value="Spermidine synthase, tetramerisation domain"/>
    <property type="match status" value="1"/>
</dbReference>
<keyword evidence="3 4" id="KW-0620">Polyamine biosynthesis</keyword>
<evidence type="ECO:0000259" key="8">
    <source>
        <dbReference type="PROSITE" id="PS51006"/>
    </source>
</evidence>
<protein>
    <recommendedName>
        <fullName evidence="4">Polyamine aminopropyltransferase</fullName>
    </recommendedName>
    <alternativeName>
        <fullName evidence="4">Putrescine aminopropyltransferase</fullName>
        <shortName evidence="4">PAPT</shortName>
    </alternativeName>
    <alternativeName>
        <fullName evidence="4">Spermidine synthase</fullName>
        <shortName evidence="4">SPDS</shortName>
        <shortName evidence="4">SPDSY</shortName>
        <ecNumber evidence="4">2.5.1.16</ecNumber>
    </alternativeName>
</protein>
<dbReference type="HAMAP" id="MF_00198">
    <property type="entry name" value="Spermidine_synth"/>
    <property type="match status" value="1"/>
</dbReference>
<sequence length="292" mass="34029">MSDYTNIHVFEEFTDNVSMDIGVERQLYSAESEFQKIEVFQSREFGRFLMLDGDIIFSEADEFVYNEMVAHVPMSVHPNVKSVLIIGGGDGGVARELTAYPEIERIEVVEPDEQMVEVCREFFPDAVKGFDDERVHITHQDGLRFLRGRRAEYDLIINDSTDPFGHTEGLFTKEFYGSCYKALKDDGIMVYQHGSPFFDEDEEAFRAMHRKVYTSFPISRVYQAHIPTCPSGYWMFGFASKKYHPITDFKPDEWKKRNIKTWYYTSNLHVGAFMLPKYVEDILEEEENKGEK</sequence>
<comment type="function">
    <text evidence="4">Catalyzes the irreversible transfer of a propylamine group from the amino donor S-adenosylmethioninamine (decarboxy-AdoMet) to putrescine (1,4-diaminobutane) to yield spermidine.</text>
</comment>
<dbReference type="CDD" id="cd02440">
    <property type="entry name" value="AdoMet_MTases"/>
    <property type="match status" value="1"/>
</dbReference>
<dbReference type="Pfam" id="PF01564">
    <property type="entry name" value="Spermine_synth"/>
    <property type="match status" value="1"/>
</dbReference>
<dbReference type="NCBIfam" id="TIGR00417">
    <property type="entry name" value="speE"/>
    <property type="match status" value="1"/>
</dbReference>
<comment type="caution">
    <text evidence="9">The sequence shown here is derived from an EMBL/GenBank/DDBJ whole genome shotgun (WGS) entry which is preliminary data.</text>
</comment>
<dbReference type="EMBL" id="JAEPRJ010000001">
    <property type="protein sequence ID" value="MBK5896461.1"/>
    <property type="molecule type" value="Genomic_DNA"/>
</dbReference>
<dbReference type="SUPFAM" id="SSF53335">
    <property type="entry name" value="S-adenosyl-L-methionine-dependent methyltransferases"/>
    <property type="match status" value="1"/>
</dbReference>
<comment type="similarity">
    <text evidence="1 4 6">Belongs to the spermidine/spermine synthase family.</text>
</comment>